<gene>
    <name evidence="2" type="ORF">B5F17_08080</name>
</gene>
<evidence type="ECO:0000313" key="3">
    <source>
        <dbReference type="Proteomes" id="UP000195897"/>
    </source>
</evidence>
<dbReference type="RefSeq" id="WP_087372803.1">
    <property type="nucleotide sequence ID" value="NZ_NFKK01000008.1"/>
</dbReference>
<evidence type="ECO:0000313" key="2">
    <source>
        <dbReference type="EMBL" id="OUP52654.1"/>
    </source>
</evidence>
<feature type="transmembrane region" description="Helical" evidence="1">
    <location>
        <begin position="6"/>
        <end position="28"/>
    </location>
</feature>
<reference evidence="3" key="1">
    <citation type="submission" date="2017-04" db="EMBL/GenBank/DDBJ databases">
        <title>Function of individual gut microbiota members based on whole genome sequencing of pure cultures obtained from chicken caecum.</title>
        <authorList>
            <person name="Medvecky M."/>
            <person name="Cejkova D."/>
            <person name="Polansky O."/>
            <person name="Karasova D."/>
            <person name="Kubasova T."/>
            <person name="Cizek A."/>
            <person name="Rychlik I."/>
        </authorList>
    </citation>
    <scope>NUCLEOTIDE SEQUENCE [LARGE SCALE GENOMIC DNA]</scope>
    <source>
        <strain evidence="3">An180</strain>
    </source>
</reference>
<organism evidence="2 3">
    <name type="scientific">Butyricicoccus pullicaecorum</name>
    <dbReference type="NCBI Taxonomy" id="501571"/>
    <lineage>
        <taxon>Bacteria</taxon>
        <taxon>Bacillati</taxon>
        <taxon>Bacillota</taxon>
        <taxon>Clostridia</taxon>
        <taxon>Eubacteriales</taxon>
        <taxon>Butyricicoccaceae</taxon>
        <taxon>Butyricicoccus</taxon>
    </lineage>
</organism>
<protein>
    <submittedName>
        <fullName evidence="2">Uncharacterized protein</fullName>
    </submittedName>
</protein>
<accession>A0A1Y4L7E0</accession>
<keyword evidence="1" id="KW-0472">Membrane</keyword>
<evidence type="ECO:0000256" key="1">
    <source>
        <dbReference type="SAM" id="Phobius"/>
    </source>
</evidence>
<dbReference type="Proteomes" id="UP000195897">
    <property type="component" value="Unassembled WGS sequence"/>
</dbReference>
<name>A0A1Y4L7E0_9FIRM</name>
<keyword evidence="1" id="KW-1133">Transmembrane helix</keyword>
<proteinExistence type="predicted"/>
<keyword evidence="1" id="KW-0812">Transmembrane</keyword>
<dbReference type="AlphaFoldDB" id="A0A1Y4L7E0"/>
<comment type="caution">
    <text evidence="2">The sequence shown here is derived from an EMBL/GenBank/DDBJ whole genome shotgun (WGS) entry which is preliminary data.</text>
</comment>
<sequence length="260" mass="28100">MFLLQGMGMILANLLAIGIIVLVAWFFLRRGPVTESKLRRMVKADAVPARDVLPCGGDLGATGALLRALDLGGQPRDLIRALMVDWVQQKAVFTRSSPKKKLRSFGADVQLELYFPEESPALSGAAALLYDAVRSWAEEDGSLQQSELYQAARNDAQRVDNIVLQLIHEGRRSLRDKGGCAPESKKSKFGLSDDNRELYTPKGIRLARETAAFVHFASSDLCGQAAVLAAAAGKIEQNDPACVLADAIFGGMTAGKQVSR</sequence>
<dbReference type="EMBL" id="NFKK01000008">
    <property type="protein sequence ID" value="OUP52654.1"/>
    <property type="molecule type" value="Genomic_DNA"/>
</dbReference>